<dbReference type="InParanoid" id="G0NJZ2"/>
<dbReference type="HOGENOM" id="CLU_1541456_0_0_1"/>
<evidence type="ECO:0000313" key="2">
    <source>
        <dbReference type="EMBL" id="EGT32714.1"/>
    </source>
</evidence>
<dbReference type="Proteomes" id="UP000008068">
    <property type="component" value="Unassembled WGS sequence"/>
</dbReference>
<dbReference type="EMBL" id="GL379897">
    <property type="protein sequence ID" value="EGT32714.1"/>
    <property type="molecule type" value="Genomic_DNA"/>
</dbReference>
<dbReference type="AlphaFoldDB" id="G0NJZ2"/>
<evidence type="ECO:0000256" key="1">
    <source>
        <dbReference type="SAM" id="MobiDB-lite"/>
    </source>
</evidence>
<keyword evidence="3" id="KW-1185">Reference proteome</keyword>
<sequence>MAYFNVKNFDKLMDQLGKGVDMLSCLESLCVFEIPLEVAEKHQFLEKIKKLAPYAPMTILCGQIIQKLEKSRSEDAKKKAKKEAINEKRRMTRKRRADEKKELESKKIKLGGSDLLDQAAEGEVAVGAGKAEVADAFKDNTAASKSGSQKKAPKKPSLLQKCMKDAMKIKRQFK</sequence>
<dbReference type="FunCoup" id="G0NJZ2">
    <property type="interactions" value="243"/>
</dbReference>
<evidence type="ECO:0000313" key="3">
    <source>
        <dbReference type="Proteomes" id="UP000008068"/>
    </source>
</evidence>
<feature type="compositionally biased region" description="Basic and acidic residues" evidence="1">
    <location>
        <begin position="96"/>
        <end position="105"/>
    </location>
</feature>
<accession>G0NJZ2</accession>
<gene>
    <name evidence="2" type="ORF">CAEBREN_25049</name>
</gene>
<name>G0NJZ2_CAEBE</name>
<feature type="region of interest" description="Disordered" evidence="1">
    <location>
        <begin position="71"/>
        <end position="105"/>
    </location>
</feature>
<feature type="region of interest" description="Disordered" evidence="1">
    <location>
        <begin position="139"/>
        <end position="160"/>
    </location>
</feature>
<organism evidence="3">
    <name type="scientific">Caenorhabditis brenneri</name>
    <name type="common">Nematode worm</name>
    <dbReference type="NCBI Taxonomy" id="135651"/>
    <lineage>
        <taxon>Eukaryota</taxon>
        <taxon>Metazoa</taxon>
        <taxon>Ecdysozoa</taxon>
        <taxon>Nematoda</taxon>
        <taxon>Chromadorea</taxon>
        <taxon>Rhabditida</taxon>
        <taxon>Rhabditina</taxon>
        <taxon>Rhabditomorpha</taxon>
        <taxon>Rhabditoidea</taxon>
        <taxon>Rhabditidae</taxon>
        <taxon>Peloderinae</taxon>
        <taxon>Caenorhabditis</taxon>
    </lineage>
</organism>
<proteinExistence type="predicted"/>
<feature type="compositionally biased region" description="Basic and acidic residues" evidence="1">
    <location>
        <begin position="71"/>
        <end position="89"/>
    </location>
</feature>
<protein>
    <submittedName>
        <fullName evidence="2">Uncharacterized protein</fullName>
    </submittedName>
</protein>
<reference evidence="3" key="1">
    <citation type="submission" date="2011-07" db="EMBL/GenBank/DDBJ databases">
        <authorList>
            <consortium name="Caenorhabditis brenneri Sequencing and Analysis Consortium"/>
            <person name="Wilson R.K."/>
        </authorList>
    </citation>
    <scope>NUCLEOTIDE SEQUENCE [LARGE SCALE GENOMIC DNA]</scope>
    <source>
        <strain evidence="3">PB2801</strain>
    </source>
</reference>